<feature type="domain" description="RRM" evidence="4">
    <location>
        <begin position="194"/>
        <end position="288"/>
    </location>
</feature>
<evidence type="ECO:0000313" key="5">
    <source>
        <dbReference type="EMBL" id="KAK5958141.1"/>
    </source>
</evidence>
<evidence type="ECO:0000313" key="6">
    <source>
        <dbReference type="Proteomes" id="UP001316803"/>
    </source>
</evidence>
<feature type="domain" description="RRM" evidence="4">
    <location>
        <begin position="88"/>
        <end position="175"/>
    </location>
</feature>
<dbReference type="Gene3D" id="3.30.70.330">
    <property type="match status" value="2"/>
</dbReference>
<feature type="region of interest" description="Disordered" evidence="3">
    <location>
        <begin position="1"/>
        <end position="83"/>
    </location>
</feature>
<feature type="compositionally biased region" description="Basic residues" evidence="3">
    <location>
        <begin position="40"/>
        <end position="49"/>
    </location>
</feature>
<comment type="caution">
    <text evidence="5">The sequence shown here is derived from an EMBL/GenBank/DDBJ whole genome shotgun (WGS) entry which is preliminary data.</text>
</comment>
<accession>A0AAN8F171</accession>
<organism evidence="5 6">
    <name type="scientific">Knufia fluminis</name>
    <dbReference type="NCBI Taxonomy" id="191047"/>
    <lineage>
        <taxon>Eukaryota</taxon>
        <taxon>Fungi</taxon>
        <taxon>Dikarya</taxon>
        <taxon>Ascomycota</taxon>
        <taxon>Pezizomycotina</taxon>
        <taxon>Eurotiomycetes</taxon>
        <taxon>Chaetothyriomycetidae</taxon>
        <taxon>Chaetothyriales</taxon>
        <taxon>Trichomeriaceae</taxon>
        <taxon>Knufia</taxon>
    </lineage>
</organism>
<dbReference type="Proteomes" id="UP001316803">
    <property type="component" value="Unassembled WGS sequence"/>
</dbReference>
<evidence type="ECO:0000259" key="4">
    <source>
        <dbReference type="PROSITE" id="PS50102"/>
    </source>
</evidence>
<dbReference type="SMART" id="SM00360">
    <property type="entry name" value="RRM"/>
    <property type="match status" value="2"/>
</dbReference>
<protein>
    <submittedName>
        <fullName evidence="5">Nucleolar protein 13</fullName>
    </submittedName>
</protein>
<name>A0AAN8F171_9EURO</name>
<feature type="region of interest" description="Disordered" evidence="3">
    <location>
        <begin position="298"/>
        <end position="371"/>
    </location>
</feature>
<reference evidence="5 6" key="1">
    <citation type="submission" date="2022-12" db="EMBL/GenBank/DDBJ databases">
        <title>Genomic features and morphological characterization of a novel Knufia sp. strain isolated from spacecraft assembly facility.</title>
        <authorList>
            <person name="Teixeira M."/>
            <person name="Chander A.M."/>
            <person name="Stajich J.E."/>
            <person name="Venkateswaran K."/>
        </authorList>
    </citation>
    <scope>NUCLEOTIDE SEQUENCE [LARGE SCALE GENOMIC DNA]</scope>
    <source>
        <strain evidence="5 6">FJI-L2-BK-P2</strain>
    </source>
</reference>
<dbReference type="Pfam" id="PF00076">
    <property type="entry name" value="RRM_1"/>
    <property type="match status" value="1"/>
</dbReference>
<keyword evidence="1 2" id="KW-0694">RNA-binding</keyword>
<feature type="compositionally biased region" description="Acidic residues" evidence="3">
    <location>
        <begin position="23"/>
        <end position="33"/>
    </location>
</feature>
<dbReference type="GO" id="GO:0003723">
    <property type="term" value="F:RNA binding"/>
    <property type="evidence" value="ECO:0007669"/>
    <property type="project" value="UniProtKB-UniRule"/>
</dbReference>
<keyword evidence="6" id="KW-1185">Reference proteome</keyword>
<dbReference type="InterPro" id="IPR012677">
    <property type="entry name" value="Nucleotide-bd_a/b_plait_sf"/>
</dbReference>
<dbReference type="InterPro" id="IPR000504">
    <property type="entry name" value="RRM_dom"/>
</dbReference>
<gene>
    <name evidence="5" type="primary">NOP13</name>
    <name evidence="5" type="ORF">OHC33_001331</name>
</gene>
<evidence type="ECO:0000256" key="2">
    <source>
        <dbReference type="PROSITE-ProRule" id="PRU00176"/>
    </source>
</evidence>
<sequence length="371" mass="40940">MSVTTAVPVSGESKKSKRKRDEDLAELEVDINADEPPSKKALRKAKRSKTAQTDPSKGEAHKAKSAITSASKGKEEIDPMTNQSRSGFGIWIGNLSFFTTRDDLMSFVTGDADHPITKAEVTRIHMPSGPMKNGKPQNKGFAYIDFADQTALNHGLELSEKLLAGRRVLIKDAKSFEGRPASKEDIASGKTPSRKVFVGNLSFDTTTEMLEEHFGVCGAIQKTQIATFEDSGKCKGYAWVEFEELSSAQAAMRGWIEQSTSTNAKQSKRRVWLKQMNGRQLRMEFAEDSVTRYNKRFGKEAKKTNGTGPDDAAENQAPITEVNDQVGSAPPPRTKRDSDNKHRRRNGYEDETVKKLTGAITEGTGKKVVFD</sequence>
<dbReference type="AlphaFoldDB" id="A0AAN8F171"/>
<dbReference type="GO" id="GO:0005730">
    <property type="term" value="C:nucleolus"/>
    <property type="evidence" value="ECO:0007669"/>
    <property type="project" value="TreeGrafter"/>
</dbReference>
<feature type="compositionally biased region" description="Basic and acidic residues" evidence="3">
    <location>
        <begin position="334"/>
        <end position="354"/>
    </location>
</feature>
<dbReference type="InterPro" id="IPR035979">
    <property type="entry name" value="RBD_domain_sf"/>
</dbReference>
<evidence type="ECO:0000256" key="3">
    <source>
        <dbReference type="SAM" id="MobiDB-lite"/>
    </source>
</evidence>
<dbReference type="PANTHER" id="PTHR23236:SF95">
    <property type="entry name" value="NUCLEOLAR PROTEIN 13"/>
    <property type="match status" value="1"/>
</dbReference>
<dbReference type="PROSITE" id="PS50102">
    <property type="entry name" value="RRM"/>
    <property type="match status" value="2"/>
</dbReference>
<dbReference type="EMBL" id="JAKLMC020000002">
    <property type="protein sequence ID" value="KAK5958141.1"/>
    <property type="molecule type" value="Genomic_DNA"/>
</dbReference>
<dbReference type="SUPFAM" id="SSF54928">
    <property type="entry name" value="RNA-binding domain, RBD"/>
    <property type="match status" value="1"/>
</dbReference>
<evidence type="ECO:0000256" key="1">
    <source>
        <dbReference type="ARBA" id="ARBA00022884"/>
    </source>
</evidence>
<dbReference type="PANTHER" id="PTHR23236">
    <property type="entry name" value="EUKARYOTIC TRANSLATION INITIATION FACTOR 4B/4H"/>
    <property type="match status" value="1"/>
</dbReference>
<proteinExistence type="predicted"/>